<dbReference type="InterPro" id="IPR029044">
    <property type="entry name" value="Nucleotide-diphossugar_trans"/>
</dbReference>
<dbReference type="SUPFAM" id="SSF53448">
    <property type="entry name" value="Nucleotide-diphospho-sugar transferases"/>
    <property type="match status" value="1"/>
</dbReference>
<organism evidence="2">
    <name type="scientific">Citrobacter youngae</name>
    <dbReference type="NCBI Taxonomy" id="133448"/>
    <lineage>
        <taxon>Bacteria</taxon>
        <taxon>Pseudomonadati</taxon>
        <taxon>Pseudomonadota</taxon>
        <taxon>Gammaproteobacteria</taxon>
        <taxon>Enterobacterales</taxon>
        <taxon>Enterobacteriaceae</taxon>
        <taxon>Citrobacter</taxon>
        <taxon>Citrobacter freundii complex</taxon>
    </lineage>
</organism>
<dbReference type="InterPro" id="IPR001173">
    <property type="entry name" value="Glyco_trans_2-like"/>
</dbReference>
<reference evidence="2" key="1">
    <citation type="submission" date="2018-05" db="EMBL/GenBank/DDBJ databases">
        <authorList>
            <person name="Lanie J.A."/>
            <person name="Ng W.-L."/>
            <person name="Kazmierczak K.M."/>
            <person name="Andrzejewski T.M."/>
            <person name="Davidsen T.M."/>
            <person name="Wayne K.J."/>
            <person name="Tettelin H."/>
            <person name="Glass J.I."/>
            <person name="Rusch D."/>
            <person name="Podicherti R."/>
            <person name="Tsui H.-C.T."/>
            <person name="Winkler M.E."/>
        </authorList>
    </citation>
    <scope>NUCLEOTIDE SEQUENCE</scope>
    <source>
        <strain evidence="2">O32_G3543</strain>
    </source>
</reference>
<name>A0A2Z4BWY3_9ENTR</name>
<sequence>MKNRCFLDNFEYDVLICTYNGEKYIESQIESILEQEIKPQKIIISDDESTDSTLFRCVSCFNTHEYTNFQIIKGPCNGIANNFFHGAKYSTSEYLFFSDQDDVWTKDKAVIFADSFTSINNTVPALVFSDSYITDEKLRVLSDSFINSASLNIDILLDDSILLENCVQGASSAINAELRDLLLKSLTCIEVESISMHDWWLAILAKYFGVVSYIDKPLLYYRQHGGNQVGAKESKSYVGYVMSIFQQIKKTKHYLRQMDQLLKVVNHASAFNATPLYKCEYEFEKIKLIKRVFYLLLK</sequence>
<protein>
    <submittedName>
        <fullName evidence="2">Glycosyl transferase</fullName>
    </submittedName>
</protein>
<accession>A0A2Z4BWY3</accession>
<gene>
    <name evidence="2" type="primary">gt2</name>
</gene>
<dbReference type="GO" id="GO:0016758">
    <property type="term" value="F:hexosyltransferase activity"/>
    <property type="evidence" value="ECO:0007669"/>
    <property type="project" value="UniProtKB-ARBA"/>
</dbReference>
<proteinExistence type="predicted"/>
<feature type="domain" description="Glycosyltransferase 2-like" evidence="1">
    <location>
        <begin position="14"/>
        <end position="109"/>
    </location>
</feature>
<evidence type="ECO:0000313" key="2">
    <source>
        <dbReference type="EMBL" id="AWU66724.1"/>
    </source>
</evidence>
<dbReference type="PANTHER" id="PTHR22916">
    <property type="entry name" value="GLYCOSYLTRANSFERASE"/>
    <property type="match status" value="1"/>
</dbReference>
<dbReference type="CDD" id="cd04196">
    <property type="entry name" value="GT_2_like_d"/>
    <property type="match status" value="1"/>
</dbReference>
<dbReference type="Gene3D" id="3.90.550.10">
    <property type="entry name" value="Spore Coat Polysaccharide Biosynthesis Protein SpsA, Chain A"/>
    <property type="match status" value="1"/>
</dbReference>
<dbReference type="PANTHER" id="PTHR22916:SF3">
    <property type="entry name" value="UDP-GLCNAC:BETAGAL BETA-1,3-N-ACETYLGLUCOSAMINYLTRANSFERASE-LIKE PROTEIN 1"/>
    <property type="match status" value="1"/>
</dbReference>
<evidence type="ECO:0000259" key="1">
    <source>
        <dbReference type="Pfam" id="PF00535"/>
    </source>
</evidence>
<keyword evidence="2" id="KW-0808">Transferase</keyword>
<dbReference type="EMBL" id="MH325900">
    <property type="protein sequence ID" value="AWU66724.1"/>
    <property type="molecule type" value="Genomic_DNA"/>
</dbReference>
<dbReference type="Pfam" id="PF00535">
    <property type="entry name" value="Glycos_transf_2"/>
    <property type="match status" value="1"/>
</dbReference>
<dbReference type="AlphaFoldDB" id="A0A2Z4BWY3"/>